<evidence type="ECO:0000256" key="9">
    <source>
        <dbReference type="RuleBase" id="RU363093"/>
    </source>
</evidence>
<evidence type="ECO:0000313" key="11">
    <source>
        <dbReference type="EMBL" id="KRM09436.1"/>
    </source>
</evidence>
<name>A0A0R1W4I2_9LACO</name>
<reference evidence="11 12" key="1">
    <citation type="journal article" date="2015" name="Genome Announc.">
        <title>Expanding the biotechnology potential of lactobacilli through comparative genomics of 213 strains and associated genera.</title>
        <authorList>
            <person name="Sun Z."/>
            <person name="Harris H.M."/>
            <person name="McCann A."/>
            <person name="Guo C."/>
            <person name="Argimon S."/>
            <person name="Zhang W."/>
            <person name="Yang X."/>
            <person name="Jeffery I.B."/>
            <person name="Cooney J.C."/>
            <person name="Kagawa T.F."/>
            <person name="Liu W."/>
            <person name="Song Y."/>
            <person name="Salvetti E."/>
            <person name="Wrobel A."/>
            <person name="Rasinkangas P."/>
            <person name="Parkhill J."/>
            <person name="Rea M.C."/>
            <person name="O'Sullivan O."/>
            <person name="Ritari J."/>
            <person name="Douillard F.P."/>
            <person name="Paul Ross R."/>
            <person name="Yang R."/>
            <person name="Briner A.E."/>
            <person name="Felis G.E."/>
            <person name="de Vos W.M."/>
            <person name="Barrangou R."/>
            <person name="Klaenhammer T.R."/>
            <person name="Caufield P.W."/>
            <person name="Cui Y."/>
            <person name="Zhang H."/>
            <person name="O'Toole P.W."/>
        </authorList>
    </citation>
    <scope>NUCLEOTIDE SEQUENCE [LARGE SCALE GENOMIC DNA]</scope>
    <source>
        <strain evidence="11 12">DSM 5007</strain>
    </source>
</reference>
<dbReference type="OrthoDB" id="34166at2"/>
<feature type="domain" description="Thiaminase-2/PQQC" evidence="10">
    <location>
        <begin position="8"/>
        <end position="214"/>
    </location>
</feature>
<dbReference type="InterPro" id="IPR016084">
    <property type="entry name" value="Haem_Oase-like_multi-hlx"/>
</dbReference>
<dbReference type="InterPro" id="IPR027574">
    <property type="entry name" value="Thiaminase_II"/>
</dbReference>
<comment type="similarity">
    <text evidence="3 9">Belongs to the TenA family.</text>
</comment>
<dbReference type="SUPFAM" id="SSF48613">
    <property type="entry name" value="Heme oxygenase-like"/>
    <property type="match status" value="1"/>
</dbReference>
<gene>
    <name evidence="11" type="ORF">FD16_GL001788</name>
</gene>
<dbReference type="CDD" id="cd19364">
    <property type="entry name" value="TenA_C_BsTenA-like"/>
    <property type="match status" value="1"/>
</dbReference>
<dbReference type="PATRIC" id="fig|1423807.3.peg.1831"/>
<keyword evidence="9" id="KW-0378">Hydrolase</keyword>
<dbReference type="eggNOG" id="COG0819">
    <property type="taxonomic scope" value="Bacteria"/>
</dbReference>
<comment type="catalytic activity">
    <reaction evidence="8 9">
        <text>thiamine + H2O = 5-(2-hydroxyethyl)-4-methylthiazole + 4-amino-5-hydroxymethyl-2-methylpyrimidine + H(+)</text>
        <dbReference type="Rhea" id="RHEA:17509"/>
        <dbReference type="ChEBI" id="CHEBI:15377"/>
        <dbReference type="ChEBI" id="CHEBI:15378"/>
        <dbReference type="ChEBI" id="CHEBI:16892"/>
        <dbReference type="ChEBI" id="CHEBI:17957"/>
        <dbReference type="ChEBI" id="CHEBI:18385"/>
        <dbReference type="EC" id="3.5.99.2"/>
    </reaction>
</comment>
<evidence type="ECO:0000256" key="7">
    <source>
        <dbReference type="ARBA" id="ARBA00022977"/>
    </source>
</evidence>
<dbReference type="GO" id="GO:0009228">
    <property type="term" value="P:thiamine biosynthetic process"/>
    <property type="evidence" value="ECO:0007669"/>
    <property type="project" value="UniProtKB-KW"/>
</dbReference>
<evidence type="ECO:0000256" key="6">
    <source>
        <dbReference type="ARBA" id="ARBA00013647"/>
    </source>
</evidence>
<evidence type="ECO:0000256" key="2">
    <source>
        <dbReference type="ARBA" id="ARBA00004948"/>
    </source>
</evidence>
<dbReference type="PANTHER" id="PTHR43198:SF2">
    <property type="entry name" value="SI:CH1073-67J19.1-RELATED"/>
    <property type="match status" value="1"/>
</dbReference>
<comment type="caution">
    <text evidence="11">The sequence shown here is derived from an EMBL/GenBank/DDBJ whole genome shotgun (WGS) entry which is preliminary data.</text>
</comment>
<dbReference type="STRING" id="1423807.FD16_GL001788"/>
<sequence>MNFTNQLHEAAKPIWQASFDHPFIKEIANGTLPLDKFKFYLMQDRYYLEQFGDLHGEIANQISDPDIKQFLLDGAAGLHDGETDIRHTMFQELHLTDEDIKTTPIAPTAYDYVTHMNFQLNNAFPAAAVTALLPCYWLYSEIGQRLANVKSPITVYQQFLDSYSAADFENGTNQMIEIVGKMSEPLTDNQRDYVEKVFLQSSTYELHFWQMAYTKEHWPFNNLSA</sequence>
<comment type="pathway">
    <text evidence="2 9">Cofactor biosynthesis; thiamine diphosphate biosynthesis.</text>
</comment>
<keyword evidence="12" id="KW-1185">Reference proteome</keyword>
<dbReference type="AlphaFoldDB" id="A0A0R1W4I2"/>
<dbReference type="RefSeq" id="WP_010622512.1">
    <property type="nucleotide sequence ID" value="NZ_AZGF01000041.1"/>
</dbReference>
<dbReference type="GO" id="GO:0005829">
    <property type="term" value="C:cytosol"/>
    <property type="evidence" value="ECO:0007669"/>
    <property type="project" value="TreeGrafter"/>
</dbReference>
<dbReference type="InterPro" id="IPR050967">
    <property type="entry name" value="Thiamine_Salvage_TenA"/>
</dbReference>
<organism evidence="11 12">
    <name type="scientific">Paucilactobacillus suebicus DSM 5007 = KCTC 3549</name>
    <dbReference type="NCBI Taxonomy" id="1423807"/>
    <lineage>
        <taxon>Bacteria</taxon>
        <taxon>Bacillati</taxon>
        <taxon>Bacillota</taxon>
        <taxon>Bacilli</taxon>
        <taxon>Lactobacillales</taxon>
        <taxon>Lactobacillaceae</taxon>
        <taxon>Paucilactobacillus</taxon>
    </lineage>
</organism>
<dbReference type="GO" id="GO:0009229">
    <property type="term" value="P:thiamine diphosphate biosynthetic process"/>
    <property type="evidence" value="ECO:0007669"/>
    <property type="project" value="UniProtKB-UniPathway"/>
</dbReference>
<dbReference type="PANTHER" id="PTHR43198">
    <property type="entry name" value="BIFUNCTIONAL TH2 PROTEIN"/>
    <property type="match status" value="1"/>
</dbReference>
<dbReference type="EC" id="3.5.99.2" evidence="5 9"/>
<comment type="catalytic activity">
    <reaction evidence="1 9">
        <text>4-amino-5-aminomethyl-2-methylpyrimidine + H2O = 4-amino-5-hydroxymethyl-2-methylpyrimidine + NH4(+)</text>
        <dbReference type="Rhea" id="RHEA:31799"/>
        <dbReference type="ChEBI" id="CHEBI:15377"/>
        <dbReference type="ChEBI" id="CHEBI:16892"/>
        <dbReference type="ChEBI" id="CHEBI:28938"/>
        <dbReference type="ChEBI" id="CHEBI:63416"/>
        <dbReference type="EC" id="3.5.99.2"/>
    </reaction>
</comment>
<dbReference type="UniPathway" id="UPA00060"/>
<keyword evidence="7 9" id="KW-0784">Thiamine biosynthesis</keyword>
<protein>
    <recommendedName>
        <fullName evidence="6 9">Aminopyrimidine aminohydrolase</fullName>
        <ecNumber evidence="5 9">3.5.99.2</ecNumber>
    </recommendedName>
</protein>
<evidence type="ECO:0000256" key="8">
    <source>
        <dbReference type="ARBA" id="ARBA00048337"/>
    </source>
</evidence>
<evidence type="ECO:0000256" key="1">
    <source>
        <dbReference type="ARBA" id="ARBA00001881"/>
    </source>
</evidence>
<evidence type="ECO:0000256" key="4">
    <source>
        <dbReference type="ARBA" id="ARBA00011881"/>
    </source>
</evidence>
<dbReference type="NCBIfam" id="TIGR04306">
    <property type="entry name" value="salvage_TenA"/>
    <property type="match status" value="1"/>
</dbReference>
<evidence type="ECO:0000259" key="10">
    <source>
        <dbReference type="Pfam" id="PF03070"/>
    </source>
</evidence>
<evidence type="ECO:0000256" key="3">
    <source>
        <dbReference type="ARBA" id="ARBA00010264"/>
    </source>
</evidence>
<dbReference type="InterPro" id="IPR004305">
    <property type="entry name" value="Thiaminase-2/PQQC"/>
</dbReference>
<proteinExistence type="inferred from homology"/>
<evidence type="ECO:0000313" key="12">
    <source>
        <dbReference type="Proteomes" id="UP000051820"/>
    </source>
</evidence>
<comment type="function">
    <text evidence="9">Catalyzes an amino-pyrimidine hydrolysis reaction at the C5' of the pyrimidine moiety of thiamine compounds, a reaction that is part of a thiamine salvage pathway.</text>
</comment>
<evidence type="ECO:0000256" key="5">
    <source>
        <dbReference type="ARBA" id="ARBA00012684"/>
    </source>
</evidence>
<dbReference type="GO" id="GO:0050334">
    <property type="term" value="F:thiaminase activity"/>
    <property type="evidence" value="ECO:0007669"/>
    <property type="project" value="UniProtKB-EC"/>
</dbReference>
<accession>A0A0R1W4I2</accession>
<dbReference type="Proteomes" id="UP000051820">
    <property type="component" value="Unassembled WGS sequence"/>
</dbReference>
<comment type="subunit">
    <text evidence="4">Homotetramer.</text>
</comment>
<dbReference type="EMBL" id="AZGF01000041">
    <property type="protein sequence ID" value="KRM09436.1"/>
    <property type="molecule type" value="Genomic_DNA"/>
</dbReference>
<dbReference type="Gene3D" id="1.20.910.10">
    <property type="entry name" value="Heme oxygenase-like"/>
    <property type="match status" value="1"/>
</dbReference>
<dbReference type="Pfam" id="PF03070">
    <property type="entry name" value="TENA_THI-4"/>
    <property type="match status" value="1"/>
</dbReference>